<feature type="chain" id="PRO_5010355758" evidence="1">
    <location>
        <begin position="20"/>
        <end position="259"/>
    </location>
</feature>
<evidence type="ECO:0000313" key="2">
    <source>
        <dbReference type="EMBL" id="SIT95164.1"/>
    </source>
</evidence>
<keyword evidence="1" id="KW-0732">Signal</keyword>
<dbReference type="Pfam" id="PF13576">
    <property type="entry name" value="Pentapeptide_3"/>
    <property type="match status" value="1"/>
</dbReference>
<accession>A0A1R3XTP1</accession>
<feature type="signal peptide" evidence="1">
    <location>
        <begin position="1"/>
        <end position="19"/>
    </location>
</feature>
<dbReference type="EMBL" id="FTPP01000005">
    <property type="protein sequence ID" value="SIT95164.1"/>
    <property type="molecule type" value="Genomic_DNA"/>
</dbReference>
<dbReference type="RefSeq" id="WP_076672414.1">
    <property type="nucleotide sequence ID" value="NZ_FTPP01000005.1"/>
</dbReference>
<dbReference type="STRING" id="1317125.SAMN05444128_3950"/>
<evidence type="ECO:0000313" key="3">
    <source>
        <dbReference type="Proteomes" id="UP000187181"/>
    </source>
</evidence>
<dbReference type="Proteomes" id="UP000187181">
    <property type="component" value="Unassembled WGS sequence"/>
</dbReference>
<dbReference type="Gene3D" id="2.160.20.80">
    <property type="entry name" value="E3 ubiquitin-protein ligase SopA"/>
    <property type="match status" value="1"/>
</dbReference>
<dbReference type="InterPro" id="IPR001646">
    <property type="entry name" value="5peptide_repeat"/>
</dbReference>
<dbReference type="OrthoDB" id="1123130at2"/>
<evidence type="ECO:0000256" key="1">
    <source>
        <dbReference type="SAM" id="SignalP"/>
    </source>
</evidence>
<proteinExistence type="predicted"/>
<gene>
    <name evidence="2" type="ORF">SAMN05444128_3950</name>
</gene>
<keyword evidence="3" id="KW-1185">Reference proteome</keyword>
<organism evidence="2 3">
    <name type="scientific">Pontibacter indicus</name>
    <dbReference type="NCBI Taxonomy" id="1317125"/>
    <lineage>
        <taxon>Bacteria</taxon>
        <taxon>Pseudomonadati</taxon>
        <taxon>Bacteroidota</taxon>
        <taxon>Cytophagia</taxon>
        <taxon>Cytophagales</taxon>
        <taxon>Hymenobacteraceae</taxon>
        <taxon>Pontibacter</taxon>
    </lineage>
</organism>
<protein>
    <submittedName>
        <fullName evidence="2">Pentapeptide repeat-containing protein</fullName>
    </submittedName>
</protein>
<sequence length="259" mass="30132">MKKTFLFLLLLAVPFLTWAQTRVNASEIIAKINRGEAVTYKNAEIVGVLDLTRLDNMQLEKKADNKNSTNEYISTVKAPLTFVNCTFKDDVLAYFNPDNQDVKLFNRKNEVYNTNFDKAVRFENCVFEGYSAFKYSKFRDEVSFAGSSFQHEALFKYSKFSKSANFTNARFTEEANFKYVTFPAEANFENATFRREANFKYAKFSRDADFRAANFNGLANFKYTKVANNMHLQKAMFRGDEDFKYTQVSNRMIFSRTEN</sequence>
<reference evidence="3" key="1">
    <citation type="submission" date="2017-01" db="EMBL/GenBank/DDBJ databases">
        <authorList>
            <person name="Varghese N."/>
            <person name="Submissions S."/>
        </authorList>
    </citation>
    <scope>NUCLEOTIDE SEQUENCE [LARGE SCALE GENOMIC DNA]</scope>
    <source>
        <strain evidence="3">LP100</strain>
    </source>
</reference>
<dbReference type="AlphaFoldDB" id="A0A1R3XTP1"/>
<name>A0A1R3XTP1_9BACT</name>